<comment type="catalytic activity">
    <reaction evidence="1 5">
        <text>uridine(55) in tRNA = pseudouridine(55) in tRNA</text>
        <dbReference type="Rhea" id="RHEA:42532"/>
        <dbReference type="Rhea" id="RHEA-COMP:10101"/>
        <dbReference type="Rhea" id="RHEA-COMP:10102"/>
        <dbReference type="ChEBI" id="CHEBI:65314"/>
        <dbReference type="ChEBI" id="CHEBI:65315"/>
        <dbReference type="EC" id="5.4.99.25"/>
    </reaction>
</comment>
<keyword evidence="3 5" id="KW-0819">tRNA processing</keyword>
<dbReference type="GO" id="GO:0160148">
    <property type="term" value="F:tRNA pseudouridine(55) synthase activity"/>
    <property type="evidence" value="ECO:0007669"/>
    <property type="project" value="UniProtKB-EC"/>
</dbReference>
<dbReference type="Gene3D" id="3.30.2350.10">
    <property type="entry name" value="Pseudouridine synthase"/>
    <property type="match status" value="1"/>
</dbReference>
<comment type="function">
    <text evidence="5">Responsible for synthesis of pseudouridine from uracil-55 in the psi GC loop of transfer RNAs.</text>
</comment>
<dbReference type="AlphaFoldDB" id="A0A6J4V860"/>
<feature type="domain" description="tRNA pseudouridylate synthase B C-terminal" evidence="7">
    <location>
        <begin position="187"/>
        <end position="232"/>
    </location>
</feature>
<evidence type="ECO:0000256" key="1">
    <source>
        <dbReference type="ARBA" id="ARBA00000385"/>
    </source>
</evidence>
<evidence type="ECO:0000256" key="5">
    <source>
        <dbReference type="HAMAP-Rule" id="MF_01080"/>
    </source>
</evidence>
<dbReference type="PANTHER" id="PTHR13767:SF2">
    <property type="entry name" value="PSEUDOURIDYLATE SYNTHASE TRUB1"/>
    <property type="match status" value="1"/>
</dbReference>
<protein>
    <recommendedName>
        <fullName evidence="5">tRNA pseudouridine synthase B</fullName>
        <ecNumber evidence="5">5.4.99.25</ecNumber>
    </recommendedName>
    <alternativeName>
        <fullName evidence="5">tRNA pseudouridine(55) synthase</fullName>
        <shortName evidence="5">Psi55 synthase</shortName>
    </alternativeName>
    <alternativeName>
        <fullName evidence="5">tRNA pseudouridylate synthase</fullName>
    </alternativeName>
    <alternativeName>
        <fullName evidence="5">tRNA-uridine isomerase</fullName>
    </alternativeName>
</protein>
<dbReference type="InterPro" id="IPR020103">
    <property type="entry name" value="PsdUridine_synth_cat_dom_sf"/>
</dbReference>
<dbReference type="GO" id="GO:1990481">
    <property type="term" value="P:mRNA pseudouridine synthesis"/>
    <property type="evidence" value="ECO:0007669"/>
    <property type="project" value="TreeGrafter"/>
</dbReference>
<name>A0A6J4V860_9BACT</name>
<dbReference type="GO" id="GO:0003723">
    <property type="term" value="F:RNA binding"/>
    <property type="evidence" value="ECO:0007669"/>
    <property type="project" value="InterPro"/>
</dbReference>
<dbReference type="PANTHER" id="PTHR13767">
    <property type="entry name" value="TRNA-PSEUDOURIDINE SYNTHASE"/>
    <property type="match status" value="1"/>
</dbReference>
<evidence type="ECO:0000256" key="2">
    <source>
        <dbReference type="ARBA" id="ARBA00005642"/>
    </source>
</evidence>
<feature type="active site" description="Nucleophile" evidence="5">
    <location>
        <position position="53"/>
    </location>
</feature>
<dbReference type="InterPro" id="IPR002501">
    <property type="entry name" value="PsdUridine_synth_N"/>
</dbReference>
<dbReference type="EC" id="5.4.99.25" evidence="5"/>
<evidence type="ECO:0000313" key="8">
    <source>
        <dbReference type="EMBL" id="CAA9571710.1"/>
    </source>
</evidence>
<evidence type="ECO:0000259" key="7">
    <source>
        <dbReference type="Pfam" id="PF16198"/>
    </source>
</evidence>
<dbReference type="HAMAP" id="MF_01080">
    <property type="entry name" value="TruB_bact"/>
    <property type="match status" value="1"/>
</dbReference>
<dbReference type="EMBL" id="CADCWL010000146">
    <property type="protein sequence ID" value="CAA9571710.1"/>
    <property type="molecule type" value="Genomic_DNA"/>
</dbReference>
<dbReference type="GO" id="GO:0031119">
    <property type="term" value="P:tRNA pseudouridine synthesis"/>
    <property type="evidence" value="ECO:0007669"/>
    <property type="project" value="UniProtKB-UniRule"/>
</dbReference>
<accession>A0A6J4V860</accession>
<evidence type="ECO:0000256" key="3">
    <source>
        <dbReference type="ARBA" id="ARBA00022694"/>
    </source>
</evidence>
<organism evidence="8">
    <name type="scientific">uncultured Thermomicrobiales bacterium</name>
    <dbReference type="NCBI Taxonomy" id="1645740"/>
    <lineage>
        <taxon>Bacteria</taxon>
        <taxon>Pseudomonadati</taxon>
        <taxon>Thermomicrobiota</taxon>
        <taxon>Thermomicrobia</taxon>
        <taxon>Thermomicrobiales</taxon>
        <taxon>environmental samples</taxon>
    </lineage>
</organism>
<comment type="similarity">
    <text evidence="2 5">Belongs to the pseudouridine synthase TruB family. Type 1 subfamily.</text>
</comment>
<keyword evidence="4 5" id="KW-0413">Isomerase</keyword>
<reference evidence="8" key="1">
    <citation type="submission" date="2020-02" db="EMBL/GenBank/DDBJ databases">
        <authorList>
            <person name="Meier V. D."/>
        </authorList>
    </citation>
    <scope>NUCLEOTIDE SEQUENCE</scope>
    <source>
        <strain evidence="8">AVDCRST_MAG19</strain>
    </source>
</reference>
<evidence type="ECO:0000256" key="4">
    <source>
        <dbReference type="ARBA" id="ARBA00023235"/>
    </source>
</evidence>
<dbReference type="SUPFAM" id="SSF55120">
    <property type="entry name" value="Pseudouridine synthase"/>
    <property type="match status" value="1"/>
</dbReference>
<dbReference type="InterPro" id="IPR032819">
    <property type="entry name" value="TruB_C"/>
</dbReference>
<dbReference type="CDD" id="cd02573">
    <property type="entry name" value="PseudoU_synth_EcTruB"/>
    <property type="match status" value="1"/>
</dbReference>
<dbReference type="NCBIfam" id="TIGR00431">
    <property type="entry name" value="TruB"/>
    <property type="match status" value="1"/>
</dbReference>
<dbReference type="InterPro" id="IPR014780">
    <property type="entry name" value="tRNA_psdUridine_synth_TruB"/>
</dbReference>
<feature type="domain" description="Pseudouridine synthase II N-terminal" evidence="6">
    <location>
        <begin position="38"/>
        <end position="186"/>
    </location>
</feature>
<gene>
    <name evidence="5" type="primary">truB</name>
    <name evidence="8" type="ORF">AVDCRST_MAG19-2843</name>
</gene>
<evidence type="ECO:0000259" key="6">
    <source>
        <dbReference type="Pfam" id="PF01509"/>
    </source>
</evidence>
<dbReference type="Pfam" id="PF16198">
    <property type="entry name" value="TruB_C_2"/>
    <property type="match status" value="1"/>
</dbReference>
<dbReference type="Pfam" id="PF01509">
    <property type="entry name" value="TruB_N"/>
    <property type="match status" value="1"/>
</dbReference>
<proteinExistence type="inferred from homology"/>
<sequence length="308" mass="32455">MSSSAPSDVPPPRPSLHGFLVIDKPAGWTSHDVVARVRRLVGERRVGHAGTLDPAATGVLPLAVGTATRVLEYLAGADKTYRAEVTFGVETDSQDGDGRVVARRDASALSEAAVAALLPAFRGPLQQIPPMHSAIKVGGQRLYERAHRGEEIEREPRPVVVHRLQLLDWRPPVATLLVDCSKGTYVRALARDLGAAAGVGAFLSDLVRLRTGPFALCQALTLDALADAPLPWAWPAVAVHPDAVLPGWTALLLDDEGRTDWGAGRAIAAPAAAGRCRAYGLDGAWLGVGAADDSGRAWRPLKVVEGAA</sequence>